<sequence>MNVKLLAHTQLSESFYNEIIGEIQQWSRHPKDGQVISHTAIRCCYSPNKPTEIIGLEGKKYFDSKATDGKSGTEADRLFRHITGSGHQSTLEHLNYTFAIEGVSRALMAQLTRHRHLSFSIKSQRYVRFGSNDKSGGFGYVVPETVKEKGYEATNEFDNIMASIQQSYDRLRQLGVPSEDSRSVLPNAATTDIVMTGNLRTLLDFYSKRKPGSGAQQEIAQLADGIKNEILKVDEWLAPYFENSH</sequence>
<gene>
    <name evidence="2" type="primary">thyX</name>
    <name evidence="2" type="ORF">F4V43_01725</name>
</gene>
<dbReference type="GO" id="GO:0050660">
    <property type="term" value="F:flavin adenine dinucleotide binding"/>
    <property type="evidence" value="ECO:0007669"/>
    <property type="project" value="UniProtKB-UniRule"/>
</dbReference>
<dbReference type="GO" id="GO:0050797">
    <property type="term" value="F:thymidylate synthase (FAD) activity"/>
    <property type="evidence" value="ECO:0007669"/>
    <property type="project" value="UniProtKB-UniRule"/>
</dbReference>
<dbReference type="NCBIfam" id="TIGR02170">
    <property type="entry name" value="thyX"/>
    <property type="match status" value="1"/>
</dbReference>
<dbReference type="GO" id="GO:0032259">
    <property type="term" value="P:methylation"/>
    <property type="evidence" value="ECO:0007669"/>
    <property type="project" value="UniProtKB-KW"/>
</dbReference>
<dbReference type="RefSeq" id="WP_150456522.1">
    <property type="nucleotide sequence ID" value="NZ_VYKK01000004.1"/>
</dbReference>
<name>A0A5J5GHN5_9BACL</name>
<dbReference type="GO" id="GO:0070402">
    <property type="term" value="F:NADPH binding"/>
    <property type="evidence" value="ECO:0007669"/>
    <property type="project" value="TreeGrafter"/>
</dbReference>
<accession>A0A5J5GHN5</accession>
<dbReference type="Gene3D" id="3.30.1360.170">
    <property type="match status" value="1"/>
</dbReference>
<dbReference type="EC" id="2.1.1.148" evidence="1"/>
<keyword evidence="3" id="KW-1185">Reference proteome</keyword>
<keyword evidence="2" id="KW-0489">Methyltransferase</keyword>
<organism evidence="2 3">
    <name type="scientific">Paenibacillus spiritus</name>
    <dbReference type="NCBI Taxonomy" id="2496557"/>
    <lineage>
        <taxon>Bacteria</taxon>
        <taxon>Bacillati</taxon>
        <taxon>Bacillota</taxon>
        <taxon>Bacilli</taxon>
        <taxon>Bacillales</taxon>
        <taxon>Paenibacillaceae</taxon>
        <taxon>Paenibacillus</taxon>
    </lineage>
</organism>
<dbReference type="CDD" id="cd20175">
    <property type="entry name" value="ThyX"/>
    <property type="match status" value="1"/>
</dbReference>
<dbReference type="GO" id="GO:0004799">
    <property type="term" value="F:thymidylate synthase activity"/>
    <property type="evidence" value="ECO:0007669"/>
    <property type="project" value="TreeGrafter"/>
</dbReference>
<dbReference type="InterPro" id="IPR003669">
    <property type="entry name" value="Thymidylate_synthase_ThyX"/>
</dbReference>
<protein>
    <recommendedName>
        <fullName evidence="1">FAD-dependent thymidylate synthase</fullName>
        <ecNumber evidence="1">2.1.1.148</ecNumber>
    </recommendedName>
</protein>
<evidence type="ECO:0000313" key="3">
    <source>
        <dbReference type="Proteomes" id="UP000367750"/>
    </source>
</evidence>
<keyword evidence="2" id="KW-0808">Transferase</keyword>
<dbReference type="GO" id="GO:0006231">
    <property type="term" value="P:dTMP biosynthetic process"/>
    <property type="evidence" value="ECO:0007669"/>
    <property type="project" value="UniProtKB-UniRule"/>
</dbReference>
<evidence type="ECO:0000313" key="2">
    <source>
        <dbReference type="EMBL" id="KAA9007232.1"/>
    </source>
</evidence>
<dbReference type="AlphaFoldDB" id="A0A5J5GHN5"/>
<dbReference type="PANTHER" id="PTHR34934:SF1">
    <property type="entry name" value="FLAVIN-DEPENDENT THYMIDYLATE SYNTHASE"/>
    <property type="match status" value="1"/>
</dbReference>
<dbReference type="EMBL" id="VYKK01000004">
    <property type="protein sequence ID" value="KAA9007232.1"/>
    <property type="molecule type" value="Genomic_DNA"/>
</dbReference>
<dbReference type="SUPFAM" id="SSF69796">
    <property type="entry name" value="Thymidylate synthase-complementing protein Thy1"/>
    <property type="match status" value="1"/>
</dbReference>
<dbReference type="OrthoDB" id="9780625at2"/>
<proteinExistence type="predicted"/>
<dbReference type="PROSITE" id="PS51331">
    <property type="entry name" value="THYX"/>
    <property type="match status" value="1"/>
</dbReference>
<dbReference type="Proteomes" id="UP000367750">
    <property type="component" value="Unassembled WGS sequence"/>
</dbReference>
<dbReference type="Pfam" id="PF02511">
    <property type="entry name" value="Thy1"/>
    <property type="match status" value="1"/>
</dbReference>
<comment type="caution">
    <text evidence="2">The sequence shown here is derived from an EMBL/GenBank/DDBJ whole genome shotgun (WGS) entry which is preliminary data.</text>
</comment>
<evidence type="ECO:0000256" key="1">
    <source>
        <dbReference type="NCBIfam" id="TIGR02170"/>
    </source>
</evidence>
<reference evidence="2 3" key="1">
    <citation type="submission" date="2019-09" db="EMBL/GenBank/DDBJ databases">
        <title>Bacillus ochoae sp. nov., Paenibacillus whitsoniae sp. nov., Paenibacillus spiritus sp. nov. Isolated from the Mars Exploration Rover during spacecraft assembly.</title>
        <authorList>
            <person name="Seuylemezian A."/>
            <person name="Vaishampayan P."/>
        </authorList>
    </citation>
    <scope>NUCLEOTIDE SEQUENCE [LARGE SCALE GENOMIC DNA]</scope>
    <source>
        <strain evidence="2 3">MER_111</strain>
    </source>
</reference>
<dbReference type="PANTHER" id="PTHR34934">
    <property type="entry name" value="FLAVIN-DEPENDENT THYMIDYLATE SYNTHASE"/>
    <property type="match status" value="1"/>
</dbReference>
<dbReference type="InterPro" id="IPR036098">
    <property type="entry name" value="Thymidylate_synthase_ThyX_sf"/>
</dbReference>